<sequence length="525" mass="58301">TITDHKPPPQTCDSTISLLNELNTFFARFEVQNSTTAQKTPPPPGDQVMTLSPDNVRRSLSRINARKAPGPDNIPGRVLRDCAVELTDVFTDIFNISLNQAVVPTCFKATTIIPVPKKSSPPCFNDYRPVALTPILMKCFERLVMQHIKSVLPPSLDPFQFAYRPIARLMTPSPLHSTQHSHIWTKKTHTSAFNTIIPQQLTQKLVQLGLNTSLCNWLLDFLTGRPQAVRVGSNTSSTIILNTGAPQGCVLSPLLFTLLTHDCTPSHSSNLFIKFADDTTVVGLISKRDEADYRSEVSRLAVWCRDNNLSLNVEKTKEIVVDFRRAHTQHAPLTINGASVERVSSTKFLGVHITEDLSWTNNTTALAKKSQQRLYFLRKLRRARAPAPIMYTFYRGTIESILTSCITVWFGAGNASCQKTLQRIVKAAERIIGVPLPSLQDIYSTRLTKKALCIAADPSHPMQSFFSLLPSGRRLRSLQARTSRLKDSFFHQAVRKLNSLPALPPLPSSAPQTSCTVTPIRPSGS</sequence>
<evidence type="ECO:0000256" key="1">
    <source>
        <dbReference type="SAM" id="MobiDB-lite"/>
    </source>
</evidence>
<feature type="non-terminal residue" evidence="3">
    <location>
        <position position="1"/>
    </location>
</feature>
<dbReference type="Pfam" id="PF00078">
    <property type="entry name" value="RVT_1"/>
    <property type="match status" value="1"/>
</dbReference>
<name>A0ABD0PWG0_CIRMR</name>
<evidence type="ECO:0000259" key="2">
    <source>
        <dbReference type="PROSITE" id="PS50878"/>
    </source>
</evidence>
<protein>
    <recommendedName>
        <fullName evidence="2">Reverse transcriptase domain-containing protein</fullName>
    </recommendedName>
</protein>
<accession>A0ABD0PWG0</accession>
<feature type="domain" description="Reverse transcriptase" evidence="2">
    <location>
        <begin position="96"/>
        <end position="353"/>
    </location>
</feature>
<evidence type="ECO:0000313" key="3">
    <source>
        <dbReference type="EMBL" id="KAL0178045.1"/>
    </source>
</evidence>
<dbReference type="AlphaFoldDB" id="A0ABD0PWG0"/>
<dbReference type="SUPFAM" id="SSF56672">
    <property type="entry name" value="DNA/RNA polymerases"/>
    <property type="match status" value="1"/>
</dbReference>
<proteinExistence type="predicted"/>
<dbReference type="Proteomes" id="UP001529510">
    <property type="component" value="Unassembled WGS sequence"/>
</dbReference>
<organism evidence="3 4">
    <name type="scientific">Cirrhinus mrigala</name>
    <name type="common">Mrigala</name>
    <dbReference type="NCBI Taxonomy" id="683832"/>
    <lineage>
        <taxon>Eukaryota</taxon>
        <taxon>Metazoa</taxon>
        <taxon>Chordata</taxon>
        <taxon>Craniata</taxon>
        <taxon>Vertebrata</taxon>
        <taxon>Euteleostomi</taxon>
        <taxon>Actinopterygii</taxon>
        <taxon>Neopterygii</taxon>
        <taxon>Teleostei</taxon>
        <taxon>Ostariophysi</taxon>
        <taxon>Cypriniformes</taxon>
        <taxon>Cyprinidae</taxon>
        <taxon>Labeoninae</taxon>
        <taxon>Labeonini</taxon>
        <taxon>Cirrhinus</taxon>
    </lineage>
</organism>
<dbReference type="PROSITE" id="PS50878">
    <property type="entry name" value="RT_POL"/>
    <property type="match status" value="1"/>
</dbReference>
<keyword evidence="4" id="KW-1185">Reference proteome</keyword>
<dbReference type="Pfam" id="PF09004">
    <property type="entry name" value="ALKBH8_N"/>
    <property type="match status" value="1"/>
</dbReference>
<dbReference type="EMBL" id="JAMKFB020000013">
    <property type="protein sequence ID" value="KAL0178045.1"/>
    <property type="molecule type" value="Genomic_DNA"/>
</dbReference>
<dbReference type="InterPro" id="IPR015095">
    <property type="entry name" value="AlkB_hom8_N"/>
</dbReference>
<dbReference type="InterPro" id="IPR000477">
    <property type="entry name" value="RT_dom"/>
</dbReference>
<reference evidence="3 4" key="1">
    <citation type="submission" date="2024-05" db="EMBL/GenBank/DDBJ databases">
        <title>Genome sequencing and assembly of Indian major carp, Cirrhinus mrigala (Hamilton, 1822).</title>
        <authorList>
            <person name="Mohindra V."/>
            <person name="Chowdhury L.M."/>
            <person name="Lal K."/>
            <person name="Jena J.K."/>
        </authorList>
    </citation>
    <scope>NUCLEOTIDE SEQUENCE [LARGE SCALE GENOMIC DNA]</scope>
    <source>
        <strain evidence="3">CM1030</strain>
        <tissue evidence="3">Blood</tissue>
    </source>
</reference>
<evidence type="ECO:0000313" key="4">
    <source>
        <dbReference type="Proteomes" id="UP001529510"/>
    </source>
</evidence>
<dbReference type="PANTHER" id="PTHR47510:SF3">
    <property type="entry name" value="ENDO_EXONUCLEASE_PHOSPHATASE DOMAIN-CONTAINING PROTEIN"/>
    <property type="match status" value="1"/>
</dbReference>
<feature type="region of interest" description="Disordered" evidence="1">
    <location>
        <begin position="502"/>
        <end position="525"/>
    </location>
</feature>
<comment type="caution">
    <text evidence="3">The sequence shown here is derived from an EMBL/GenBank/DDBJ whole genome shotgun (WGS) entry which is preliminary data.</text>
</comment>
<dbReference type="PANTHER" id="PTHR47510">
    <property type="entry name" value="REVERSE TRANSCRIPTASE DOMAIN-CONTAINING PROTEIN"/>
    <property type="match status" value="1"/>
</dbReference>
<gene>
    <name evidence="3" type="ORF">M9458_026939</name>
</gene>
<dbReference type="CDD" id="cd01650">
    <property type="entry name" value="RT_nLTR_like"/>
    <property type="match status" value="1"/>
</dbReference>
<dbReference type="InterPro" id="IPR043502">
    <property type="entry name" value="DNA/RNA_pol_sf"/>
</dbReference>